<dbReference type="InterPro" id="IPR021710">
    <property type="entry name" value="DUF3293"/>
</dbReference>
<dbReference type="EMBL" id="FNCY01000006">
    <property type="protein sequence ID" value="SDH49015.1"/>
    <property type="molecule type" value="Genomic_DNA"/>
</dbReference>
<evidence type="ECO:0000313" key="1">
    <source>
        <dbReference type="EMBL" id="SDH49015.1"/>
    </source>
</evidence>
<dbReference type="RefSeq" id="WP_091936648.1">
    <property type="nucleotide sequence ID" value="NZ_FNCY01000006.1"/>
</dbReference>
<sequence length="144" mass="15367">MTKSSQDARLEAAFIATTYQVFSEDSIFALRIGRLDPGFDAFVATRGGGPWGIVTAANPAAKRCAEADNASALQALLAHVDTLGTLFLHTRHHADDGDWPDEEGVLLLNTEKEEICGLAREFGQCACVVGGIGRPPLLVWINAS</sequence>
<dbReference type="Proteomes" id="UP000198607">
    <property type="component" value="Unassembled WGS sequence"/>
</dbReference>
<gene>
    <name evidence="1" type="ORF">SAMN05660652_01748</name>
</gene>
<name>A0A1G8CU59_9RHOO</name>
<dbReference type="Pfam" id="PF11697">
    <property type="entry name" value="DUF3293"/>
    <property type="match status" value="1"/>
</dbReference>
<evidence type="ECO:0000313" key="2">
    <source>
        <dbReference type="Proteomes" id="UP000198607"/>
    </source>
</evidence>
<evidence type="ECO:0008006" key="3">
    <source>
        <dbReference type="Google" id="ProtNLM"/>
    </source>
</evidence>
<dbReference type="STRING" id="83767.SAMN05660652_01748"/>
<protein>
    <recommendedName>
        <fullName evidence="3">DUF3293 domain-containing protein</fullName>
    </recommendedName>
</protein>
<reference evidence="1 2" key="1">
    <citation type="submission" date="2016-10" db="EMBL/GenBank/DDBJ databases">
        <authorList>
            <person name="de Groot N.N."/>
        </authorList>
    </citation>
    <scope>NUCLEOTIDE SEQUENCE [LARGE SCALE GENOMIC DNA]</scope>
    <source>
        <strain evidence="1 2">DSM 5885</strain>
    </source>
</reference>
<dbReference type="OrthoDB" id="8589249at2"/>
<keyword evidence="2" id="KW-1185">Reference proteome</keyword>
<accession>A0A1G8CU59</accession>
<proteinExistence type="predicted"/>
<organism evidence="1 2">
    <name type="scientific">Propionivibrio dicarboxylicus</name>
    <dbReference type="NCBI Taxonomy" id="83767"/>
    <lineage>
        <taxon>Bacteria</taxon>
        <taxon>Pseudomonadati</taxon>
        <taxon>Pseudomonadota</taxon>
        <taxon>Betaproteobacteria</taxon>
        <taxon>Rhodocyclales</taxon>
        <taxon>Rhodocyclaceae</taxon>
        <taxon>Propionivibrio</taxon>
    </lineage>
</organism>
<dbReference type="AlphaFoldDB" id="A0A1G8CU59"/>